<evidence type="ECO:0000256" key="5">
    <source>
        <dbReference type="ARBA" id="ARBA00023136"/>
    </source>
</evidence>
<feature type="transmembrane region" description="Helical" evidence="6">
    <location>
        <begin position="61"/>
        <end position="88"/>
    </location>
</feature>
<evidence type="ECO:0000313" key="9">
    <source>
        <dbReference type="Proteomes" id="UP000054359"/>
    </source>
</evidence>
<gene>
    <name evidence="8" type="ORF">X975_23485</name>
</gene>
<name>A0A087TG94_STEMI</name>
<dbReference type="OMA" id="WISTLMA"/>
<feature type="domain" description="Anoctamin transmembrane" evidence="7">
    <location>
        <begin position="53"/>
        <end position="450"/>
    </location>
</feature>
<evidence type="ECO:0000313" key="8">
    <source>
        <dbReference type="EMBL" id="KFM64133.1"/>
    </source>
</evidence>
<dbReference type="GO" id="GO:0005886">
    <property type="term" value="C:plasma membrane"/>
    <property type="evidence" value="ECO:0007669"/>
    <property type="project" value="TreeGrafter"/>
</dbReference>
<dbReference type="AlphaFoldDB" id="A0A087TG94"/>
<feature type="transmembrane region" description="Helical" evidence="6">
    <location>
        <begin position="189"/>
        <end position="216"/>
    </location>
</feature>
<keyword evidence="4 6" id="KW-1133">Transmembrane helix</keyword>
<dbReference type="OrthoDB" id="6418703at2759"/>
<feature type="transmembrane region" description="Helical" evidence="6">
    <location>
        <begin position="236"/>
        <end position="256"/>
    </location>
</feature>
<accession>A0A087TG94</accession>
<comment type="caution">
    <text evidence="6">Lacks conserved residue(s) required for the propagation of feature annotation.</text>
</comment>
<sequence>MIHAFVDGFALHDPSEMEPVSFSEMRAAADPDLRLELAKKWGKTCGKQPINEIRNYFGEKVAFYFAWISTLMASLWVPAVLGTLVFIYGVTRRVDSWKGKDVMYYIEIVKSSSDNSLTPAFAAIICLWGTIFMEVWKRKQISLARQWHVDNFDQVEPDRPQFRGTKEVYNPFSQQLLQYYPFHKSMLKYLMSFSVLVMMVMLVFISVTGVIVYRVWMTVSYCSPEDKVCDLMHGTIIATLLNTLSIMILGKIYEYIAIKLTEWENHQTLSGHNDALVIKLFAFQFANTYASLFYTAFFRRDFGTGVLGMDEKYTDNCGHKDNDNCMSLLSFQLLVLMIVKPFPKFVKDVIWPWLKKALRHCRLNEIDDFTTDEGVSKQNYFLREMLKPSTEDFRLGEFTEKMIQYGYLVLFAASFPLAPALALLFNIIDFKIDSKRLLWWNRRPTPYRDND</sequence>
<dbReference type="PANTHER" id="PTHR12308">
    <property type="entry name" value="ANOCTAMIN"/>
    <property type="match status" value="1"/>
</dbReference>
<evidence type="ECO:0000256" key="3">
    <source>
        <dbReference type="ARBA" id="ARBA00022692"/>
    </source>
</evidence>
<keyword evidence="9" id="KW-1185">Reference proteome</keyword>
<evidence type="ECO:0000256" key="2">
    <source>
        <dbReference type="ARBA" id="ARBA00009671"/>
    </source>
</evidence>
<proteinExistence type="inferred from homology"/>
<comment type="similarity">
    <text evidence="2 6">Belongs to the anoctamin family.</text>
</comment>
<dbReference type="InterPro" id="IPR007632">
    <property type="entry name" value="Anoctamin"/>
</dbReference>
<evidence type="ECO:0000259" key="7">
    <source>
        <dbReference type="Pfam" id="PF04547"/>
    </source>
</evidence>
<feature type="transmembrane region" description="Helical" evidence="6">
    <location>
        <begin position="276"/>
        <end position="297"/>
    </location>
</feature>
<dbReference type="EMBL" id="KK115080">
    <property type="protein sequence ID" value="KFM64133.1"/>
    <property type="molecule type" value="Genomic_DNA"/>
</dbReference>
<organism evidence="8 9">
    <name type="scientific">Stegodyphus mimosarum</name>
    <name type="common">African social velvet spider</name>
    <dbReference type="NCBI Taxonomy" id="407821"/>
    <lineage>
        <taxon>Eukaryota</taxon>
        <taxon>Metazoa</taxon>
        <taxon>Ecdysozoa</taxon>
        <taxon>Arthropoda</taxon>
        <taxon>Chelicerata</taxon>
        <taxon>Arachnida</taxon>
        <taxon>Araneae</taxon>
        <taxon>Araneomorphae</taxon>
        <taxon>Entelegynae</taxon>
        <taxon>Eresoidea</taxon>
        <taxon>Eresidae</taxon>
        <taxon>Stegodyphus</taxon>
    </lineage>
</organism>
<protein>
    <recommendedName>
        <fullName evidence="6">Anoctamin</fullName>
    </recommendedName>
</protein>
<keyword evidence="3 6" id="KW-0812">Transmembrane</keyword>
<dbReference type="Proteomes" id="UP000054359">
    <property type="component" value="Unassembled WGS sequence"/>
</dbReference>
<evidence type="ECO:0000256" key="6">
    <source>
        <dbReference type="RuleBase" id="RU280814"/>
    </source>
</evidence>
<evidence type="ECO:0000256" key="1">
    <source>
        <dbReference type="ARBA" id="ARBA00004141"/>
    </source>
</evidence>
<feature type="non-terminal residue" evidence="8">
    <location>
        <position position="451"/>
    </location>
</feature>
<dbReference type="GO" id="GO:0005254">
    <property type="term" value="F:chloride channel activity"/>
    <property type="evidence" value="ECO:0007669"/>
    <property type="project" value="TreeGrafter"/>
</dbReference>
<dbReference type="Pfam" id="PF04547">
    <property type="entry name" value="Anoctamin"/>
    <property type="match status" value="1"/>
</dbReference>
<feature type="transmembrane region" description="Helical" evidence="6">
    <location>
        <begin position="405"/>
        <end position="428"/>
    </location>
</feature>
<dbReference type="InterPro" id="IPR049452">
    <property type="entry name" value="Anoctamin_TM"/>
</dbReference>
<evidence type="ECO:0000256" key="4">
    <source>
        <dbReference type="ARBA" id="ARBA00022989"/>
    </source>
</evidence>
<keyword evidence="5 6" id="KW-0472">Membrane</keyword>
<comment type="subcellular location">
    <subcellularLocation>
        <location evidence="1 6">Membrane</location>
        <topology evidence="1 6">Multi-pass membrane protein</topology>
    </subcellularLocation>
</comment>
<feature type="transmembrane region" description="Helical" evidence="6">
    <location>
        <begin position="117"/>
        <end position="136"/>
    </location>
</feature>
<dbReference type="PANTHER" id="PTHR12308:SF73">
    <property type="entry name" value="ANOCTAMIN"/>
    <property type="match status" value="1"/>
</dbReference>
<reference evidence="8 9" key="1">
    <citation type="submission" date="2013-11" db="EMBL/GenBank/DDBJ databases">
        <title>Genome sequencing of Stegodyphus mimosarum.</title>
        <authorList>
            <person name="Bechsgaard J."/>
        </authorList>
    </citation>
    <scope>NUCLEOTIDE SEQUENCE [LARGE SCALE GENOMIC DNA]</scope>
</reference>